<keyword evidence="1" id="KW-0853">WD repeat</keyword>
<gene>
    <name evidence="4" type="ORF">METZ01_LOCUS392500</name>
</gene>
<evidence type="ECO:0000259" key="3">
    <source>
        <dbReference type="Pfam" id="PF12894"/>
    </source>
</evidence>
<dbReference type="InterPro" id="IPR001680">
    <property type="entry name" value="WD40_rpt"/>
</dbReference>
<feature type="non-terminal residue" evidence="4">
    <location>
        <position position="1"/>
    </location>
</feature>
<dbReference type="PROSITE" id="PS00678">
    <property type="entry name" value="WD_REPEATS_1"/>
    <property type="match status" value="1"/>
</dbReference>
<dbReference type="Pfam" id="PF00400">
    <property type="entry name" value="WD40"/>
    <property type="match status" value="2"/>
</dbReference>
<sequence>GDKIFSATITGTFLEWDLNTPTAKPMILTHDAIINSYDLSHDGKWVVTGGKDKKISVWDVNNLNEYKTATTQFDVGSVNLSLNNKLLTAFESVGVRNSKKWSVYSFPDLETKSTGELPINTIISQVSPDGKLIAYGNKDNSLTVHNADLDQKAYRINEHNGWVEGIQFSPDSNMFVTLCKDSQVRAFVAETGELKFQKKFGGLFASKCTFSNNGKMFIVFTQIGTDSGTPIAFDSSTGDELFRLRHENGVSEVYFSSDDKYLFSGSRDFTAKKWDISNITNPIKTYNVG</sequence>
<dbReference type="PROSITE" id="PS50082">
    <property type="entry name" value="WD_REPEATS_2"/>
    <property type="match status" value="3"/>
</dbReference>
<dbReference type="PANTHER" id="PTHR19848">
    <property type="entry name" value="WD40 REPEAT PROTEIN"/>
    <property type="match status" value="1"/>
</dbReference>
<dbReference type="EMBL" id="UINC01148003">
    <property type="protein sequence ID" value="SVD39646.1"/>
    <property type="molecule type" value="Genomic_DNA"/>
</dbReference>
<feature type="non-terminal residue" evidence="4">
    <location>
        <position position="289"/>
    </location>
</feature>
<accession>A0A382UZE3</accession>
<dbReference type="InterPro" id="IPR019775">
    <property type="entry name" value="WD40_repeat_CS"/>
</dbReference>
<evidence type="ECO:0000256" key="1">
    <source>
        <dbReference type="ARBA" id="ARBA00022574"/>
    </source>
</evidence>
<dbReference type="InterPro" id="IPR011047">
    <property type="entry name" value="Quinoprotein_ADH-like_sf"/>
</dbReference>
<evidence type="ECO:0000313" key="4">
    <source>
        <dbReference type="EMBL" id="SVD39646.1"/>
    </source>
</evidence>
<proteinExistence type="predicted"/>
<feature type="domain" description="Anaphase-promoting complex subunit 4-like WD40" evidence="3">
    <location>
        <begin position="127"/>
        <end position="195"/>
    </location>
</feature>
<protein>
    <recommendedName>
        <fullName evidence="3">Anaphase-promoting complex subunit 4-like WD40 domain-containing protein</fullName>
    </recommendedName>
</protein>
<dbReference type="SUPFAM" id="SSF50998">
    <property type="entry name" value="Quinoprotein alcohol dehydrogenase-like"/>
    <property type="match status" value="1"/>
</dbReference>
<keyword evidence="2" id="KW-0677">Repeat</keyword>
<reference evidence="4" key="1">
    <citation type="submission" date="2018-05" db="EMBL/GenBank/DDBJ databases">
        <authorList>
            <person name="Lanie J.A."/>
            <person name="Ng W.-L."/>
            <person name="Kazmierczak K.M."/>
            <person name="Andrzejewski T.M."/>
            <person name="Davidsen T.M."/>
            <person name="Wayne K.J."/>
            <person name="Tettelin H."/>
            <person name="Glass J.I."/>
            <person name="Rusch D."/>
            <person name="Podicherti R."/>
            <person name="Tsui H.-C.T."/>
            <person name="Winkler M.E."/>
        </authorList>
    </citation>
    <scope>NUCLEOTIDE SEQUENCE</scope>
</reference>
<dbReference type="InterPro" id="IPR015943">
    <property type="entry name" value="WD40/YVTN_repeat-like_dom_sf"/>
</dbReference>
<dbReference type="Pfam" id="PF12894">
    <property type="entry name" value="ANAPC4_WD40"/>
    <property type="match status" value="1"/>
</dbReference>
<dbReference type="AlphaFoldDB" id="A0A382UZE3"/>
<name>A0A382UZE3_9ZZZZ</name>
<dbReference type="PANTHER" id="PTHR19848:SF8">
    <property type="entry name" value="F-BOX AND WD REPEAT DOMAIN CONTAINING 7"/>
    <property type="match status" value="1"/>
</dbReference>
<dbReference type="SMART" id="SM00320">
    <property type="entry name" value="WD40"/>
    <property type="match status" value="4"/>
</dbReference>
<evidence type="ECO:0000256" key="2">
    <source>
        <dbReference type="ARBA" id="ARBA00022737"/>
    </source>
</evidence>
<dbReference type="InterPro" id="IPR024977">
    <property type="entry name" value="Apc4-like_WD40_dom"/>
</dbReference>
<dbReference type="PROSITE" id="PS50294">
    <property type="entry name" value="WD_REPEATS_REGION"/>
    <property type="match status" value="2"/>
</dbReference>
<organism evidence="4">
    <name type="scientific">marine metagenome</name>
    <dbReference type="NCBI Taxonomy" id="408172"/>
    <lineage>
        <taxon>unclassified sequences</taxon>
        <taxon>metagenomes</taxon>
        <taxon>ecological metagenomes</taxon>
    </lineage>
</organism>
<dbReference type="Gene3D" id="2.130.10.10">
    <property type="entry name" value="YVTN repeat-like/Quinoprotein amine dehydrogenase"/>
    <property type="match status" value="2"/>
</dbReference>